<evidence type="ECO:0000256" key="1">
    <source>
        <dbReference type="ARBA" id="ARBA00004141"/>
    </source>
</evidence>
<evidence type="ECO:0000256" key="4">
    <source>
        <dbReference type="ARBA" id="ARBA00023136"/>
    </source>
</evidence>
<dbReference type="InterPro" id="IPR007688">
    <property type="entry name" value="Conjugal_tfr_TrbL/VirB6"/>
</dbReference>
<feature type="transmembrane region" description="Helical" evidence="5">
    <location>
        <begin position="160"/>
        <end position="181"/>
    </location>
</feature>
<keyword evidence="3 5" id="KW-1133">Transmembrane helix</keyword>
<dbReference type="EMBL" id="VMKJ01000001">
    <property type="protein sequence ID" value="TVO39928.1"/>
    <property type="molecule type" value="Genomic_DNA"/>
</dbReference>
<dbReference type="RefSeq" id="WP_144229661.1">
    <property type="nucleotide sequence ID" value="NZ_CANNCB010000028.1"/>
</dbReference>
<evidence type="ECO:0000256" key="3">
    <source>
        <dbReference type="ARBA" id="ARBA00022989"/>
    </source>
</evidence>
<dbReference type="OrthoDB" id="6630883at2"/>
<comment type="caution">
    <text evidence="6">The sequence shown here is derived from an EMBL/GenBank/DDBJ whole genome shotgun (WGS) entry which is preliminary data.</text>
</comment>
<reference evidence="6 7" key="1">
    <citation type="submission" date="2019-07" db="EMBL/GenBank/DDBJ databases">
        <title>The draft genome sequence of Vibrio algivorus M1486.</title>
        <authorList>
            <person name="Meng X."/>
        </authorList>
    </citation>
    <scope>NUCLEOTIDE SEQUENCE [LARGE SCALE GENOMIC DNA]</scope>
    <source>
        <strain evidence="6 7">M1486</strain>
    </source>
</reference>
<evidence type="ECO:0000256" key="2">
    <source>
        <dbReference type="ARBA" id="ARBA00022692"/>
    </source>
</evidence>
<protein>
    <recommendedName>
        <fullName evidence="8">Type IV secretion system protein</fullName>
    </recommendedName>
</protein>
<keyword evidence="4 5" id="KW-0472">Membrane</keyword>
<feature type="transmembrane region" description="Helical" evidence="5">
    <location>
        <begin position="58"/>
        <end position="76"/>
    </location>
</feature>
<feature type="transmembrane region" description="Helical" evidence="5">
    <location>
        <begin position="88"/>
        <end position="106"/>
    </location>
</feature>
<comment type="subcellular location">
    <subcellularLocation>
        <location evidence="1">Membrane</location>
        <topology evidence="1">Multi-pass membrane protein</topology>
    </subcellularLocation>
</comment>
<accession>A0A557PGZ6</accession>
<name>A0A557PGZ6_9VIBR</name>
<dbReference type="AlphaFoldDB" id="A0A557PGZ6"/>
<keyword evidence="2 5" id="KW-0812">Transmembrane</keyword>
<evidence type="ECO:0008006" key="8">
    <source>
        <dbReference type="Google" id="ProtNLM"/>
    </source>
</evidence>
<evidence type="ECO:0000313" key="6">
    <source>
        <dbReference type="EMBL" id="TVO39928.1"/>
    </source>
</evidence>
<feature type="transmembrane region" description="Helical" evidence="5">
    <location>
        <begin position="188"/>
        <end position="207"/>
    </location>
</feature>
<dbReference type="GO" id="GO:0030255">
    <property type="term" value="P:protein secretion by the type IV secretion system"/>
    <property type="evidence" value="ECO:0007669"/>
    <property type="project" value="InterPro"/>
</dbReference>
<dbReference type="Pfam" id="PF04610">
    <property type="entry name" value="TrbL"/>
    <property type="match status" value="1"/>
</dbReference>
<gene>
    <name evidence="6" type="ORF">FOF44_00220</name>
</gene>
<proteinExistence type="predicted"/>
<evidence type="ECO:0000313" key="7">
    <source>
        <dbReference type="Proteomes" id="UP000319828"/>
    </source>
</evidence>
<dbReference type="GO" id="GO:0016020">
    <property type="term" value="C:membrane"/>
    <property type="evidence" value="ECO:0007669"/>
    <property type="project" value="UniProtKB-SubCell"/>
</dbReference>
<feature type="transmembrane region" description="Helical" evidence="5">
    <location>
        <begin position="219"/>
        <end position="241"/>
    </location>
</feature>
<dbReference type="Proteomes" id="UP000319828">
    <property type="component" value="Unassembled WGS sequence"/>
</dbReference>
<sequence>MKRILFLLGIGLSLIPLSYSYGATAPMMLAANTQNTFAGSINDFIRAVLSSNNDIRCFSWGWLGVLTTLAAFNEFTRFVNDGFDAEKILVCVILIITTTYLCTHFIEPMDVIWQSANAISLSFLEGVTGNRDPLYLTKWLNHTLYRLVIDDPSLMLDTGYVIIMALLWEAAIALVTLMMYLVGIWATWGFALSKLLAMLFIPCLVYPPTRGYFDAFFKFFLGFVILLLVMRITGAIAALTLQAQFQTLGLTCSSVVSCAIRDGTEVNPTMQLTMIITCFLCTLLVASSFKFAYELAGVCGSASGGAVGSLTSLVKKGLTKLK</sequence>
<organism evidence="6 7">
    <name type="scientific">Vibrio algivorus</name>
    <dbReference type="NCBI Taxonomy" id="1667024"/>
    <lineage>
        <taxon>Bacteria</taxon>
        <taxon>Pseudomonadati</taxon>
        <taxon>Pseudomonadota</taxon>
        <taxon>Gammaproteobacteria</taxon>
        <taxon>Vibrionales</taxon>
        <taxon>Vibrionaceae</taxon>
        <taxon>Vibrio</taxon>
    </lineage>
</organism>
<evidence type="ECO:0000256" key="5">
    <source>
        <dbReference type="SAM" id="Phobius"/>
    </source>
</evidence>